<comment type="caution">
    <text evidence="3">The sequence shown here is derived from an EMBL/GenBank/DDBJ whole genome shotgun (WGS) entry which is preliminary data.</text>
</comment>
<organism evidence="3 4">
    <name type="scientific">Streptomyces kasugaensis</name>
    <dbReference type="NCBI Taxonomy" id="1946"/>
    <lineage>
        <taxon>Bacteria</taxon>
        <taxon>Bacillati</taxon>
        <taxon>Actinomycetota</taxon>
        <taxon>Actinomycetes</taxon>
        <taxon>Kitasatosporales</taxon>
        <taxon>Streptomycetaceae</taxon>
        <taxon>Streptomyces</taxon>
    </lineage>
</organism>
<evidence type="ECO:0000256" key="1">
    <source>
        <dbReference type="SAM" id="MobiDB-lite"/>
    </source>
</evidence>
<dbReference type="EMBL" id="SIXH01000021">
    <property type="protein sequence ID" value="TBO60944.1"/>
    <property type="molecule type" value="Genomic_DNA"/>
</dbReference>
<dbReference type="Proteomes" id="UP000292452">
    <property type="component" value="Unassembled WGS sequence"/>
</dbReference>
<dbReference type="InterPro" id="IPR023631">
    <property type="entry name" value="Amidase_dom"/>
</dbReference>
<gene>
    <name evidence="3" type="ORF">EYS09_03975</name>
</gene>
<name>A0A4Q9HZX0_STRKA</name>
<dbReference type="AlphaFoldDB" id="A0A4Q9HZX0"/>
<evidence type="ECO:0000313" key="4">
    <source>
        <dbReference type="Proteomes" id="UP000292452"/>
    </source>
</evidence>
<sequence length="172" mass="17589">MRRGCPAASRTPPPPACCGNRTPPQEVWSAPLPNGEPSLSFGKDAVHRLFCADAGASFPRRYGSATGGQIRNPYVLDRSPCGSSSGCAVAAAAVLAAATIGSETDGSSQMRVREPVKPSSRSVPAARGPARDAPTASSAPASGQAPLPLLLTGPRSRFRTGVCPWPSGTPPR</sequence>
<reference evidence="3 4" key="1">
    <citation type="submission" date="2019-02" db="EMBL/GenBank/DDBJ databases">
        <title>Draft Genome Sequence of Streptomyces sp. AM-2504, identified by 16S rRNA comparative analysis as a Streptomyces Kasugaensis strain.</title>
        <authorList>
            <person name="Napolioni V."/>
            <person name="Giuliodori A.M."/>
            <person name="Spurio R."/>
            <person name="Fabbretti A."/>
        </authorList>
    </citation>
    <scope>NUCLEOTIDE SEQUENCE [LARGE SCALE GENOMIC DNA]</scope>
    <source>
        <strain evidence="3 4">AM-2504</strain>
    </source>
</reference>
<dbReference type="PANTHER" id="PTHR42678">
    <property type="entry name" value="AMIDASE"/>
    <property type="match status" value="1"/>
</dbReference>
<keyword evidence="4" id="KW-1185">Reference proteome</keyword>
<feature type="region of interest" description="Disordered" evidence="1">
    <location>
        <begin position="1"/>
        <end position="23"/>
    </location>
</feature>
<feature type="region of interest" description="Disordered" evidence="1">
    <location>
        <begin position="100"/>
        <end position="172"/>
    </location>
</feature>
<dbReference type="PANTHER" id="PTHR42678:SF34">
    <property type="entry name" value="OS04G0183300 PROTEIN"/>
    <property type="match status" value="1"/>
</dbReference>
<dbReference type="Pfam" id="PF01425">
    <property type="entry name" value="Amidase"/>
    <property type="match status" value="1"/>
</dbReference>
<feature type="compositionally biased region" description="Polar residues" evidence="1">
    <location>
        <begin position="101"/>
        <end position="110"/>
    </location>
</feature>
<dbReference type="SUPFAM" id="SSF75304">
    <property type="entry name" value="Amidase signature (AS) enzymes"/>
    <property type="match status" value="1"/>
</dbReference>
<dbReference type="Gene3D" id="3.90.1300.10">
    <property type="entry name" value="Amidase signature (AS) domain"/>
    <property type="match status" value="1"/>
</dbReference>
<accession>A0A4Q9HZX0</accession>
<feature type="domain" description="Amidase" evidence="2">
    <location>
        <begin position="67"/>
        <end position="107"/>
    </location>
</feature>
<protein>
    <recommendedName>
        <fullName evidence="2">Amidase domain-containing protein</fullName>
    </recommendedName>
</protein>
<evidence type="ECO:0000259" key="2">
    <source>
        <dbReference type="Pfam" id="PF01425"/>
    </source>
</evidence>
<dbReference type="InterPro" id="IPR036928">
    <property type="entry name" value="AS_sf"/>
</dbReference>
<proteinExistence type="predicted"/>
<evidence type="ECO:0000313" key="3">
    <source>
        <dbReference type="EMBL" id="TBO60944.1"/>
    </source>
</evidence>